<evidence type="ECO:0000256" key="1">
    <source>
        <dbReference type="SAM" id="MobiDB-lite"/>
    </source>
</evidence>
<name>A0ABN2RQM3_9ACTN</name>
<sequence>MISHFRLSRRDHGTTLGDLPRPCHFTRPGDGPPVPRPVSVPWPDVTGAPNPSSPAGDGLAAVRARAAEAGVSVSEYVREALWRARGEEAWERALAQAREERVEEPEGEIG</sequence>
<gene>
    <name evidence="2" type="ORF">GCM10009838_35970</name>
</gene>
<protein>
    <recommendedName>
        <fullName evidence="4">Ribbon-helix-helix protein CopG domain-containing protein</fullName>
    </recommendedName>
</protein>
<evidence type="ECO:0000313" key="2">
    <source>
        <dbReference type="EMBL" id="GAA1973036.1"/>
    </source>
</evidence>
<organism evidence="2 3">
    <name type="scientific">Catenulispora subtropica</name>
    <dbReference type="NCBI Taxonomy" id="450798"/>
    <lineage>
        <taxon>Bacteria</taxon>
        <taxon>Bacillati</taxon>
        <taxon>Actinomycetota</taxon>
        <taxon>Actinomycetes</taxon>
        <taxon>Catenulisporales</taxon>
        <taxon>Catenulisporaceae</taxon>
        <taxon>Catenulispora</taxon>
    </lineage>
</organism>
<reference evidence="2 3" key="1">
    <citation type="journal article" date="2019" name="Int. J. Syst. Evol. Microbiol.">
        <title>The Global Catalogue of Microorganisms (GCM) 10K type strain sequencing project: providing services to taxonomists for standard genome sequencing and annotation.</title>
        <authorList>
            <consortium name="The Broad Institute Genomics Platform"/>
            <consortium name="The Broad Institute Genome Sequencing Center for Infectious Disease"/>
            <person name="Wu L."/>
            <person name="Ma J."/>
        </authorList>
    </citation>
    <scope>NUCLEOTIDE SEQUENCE [LARGE SCALE GENOMIC DNA]</scope>
    <source>
        <strain evidence="2 3">JCM 16013</strain>
    </source>
</reference>
<dbReference type="Proteomes" id="UP001499854">
    <property type="component" value="Unassembled WGS sequence"/>
</dbReference>
<keyword evidence="3" id="KW-1185">Reference proteome</keyword>
<feature type="region of interest" description="Disordered" evidence="1">
    <location>
        <begin position="1"/>
        <end position="59"/>
    </location>
</feature>
<evidence type="ECO:0000313" key="3">
    <source>
        <dbReference type="Proteomes" id="UP001499854"/>
    </source>
</evidence>
<evidence type="ECO:0008006" key="4">
    <source>
        <dbReference type="Google" id="ProtNLM"/>
    </source>
</evidence>
<comment type="caution">
    <text evidence="2">The sequence shown here is derived from an EMBL/GenBank/DDBJ whole genome shotgun (WGS) entry which is preliminary data.</text>
</comment>
<dbReference type="EMBL" id="BAAAQM010000018">
    <property type="protein sequence ID" value="GAA1973036.1"/>
    <property type="molecule type" value="Genomic_DNA"/>
</dbReference>
<proteinExistence type="predicted"/>
<accession>A0ABN2RQM3</accession>
<feature type="compositionally biased region" description="Pro residues" evidence="1">
    <location>
        <begin position="30"/>
        <end position="40"/>
    </location>
</feature>